<comment type="catalytic activity">
    <reaction evidence="2">
        <text>L-tyrosyl-[protein] + ATP = O-phospho-L-tyrosyl-[protein] + ADP + H(+)</text>
        <dbReference type="Rhea" id="RHEA:10596"/>
        <dbReference type="Rhea" id="RHEA-COMP:10136"/>
        <dbReference type="Rhea" id="RHEA-COMP:20101"/>
        <dbReference type="ChEBI" id="CHEBI:15378"/>
        <dbReference type="ChEBI" id="CHEBI:30616"/>
        <dbReference type="ChEBI" id="CHEBI:46858"/>
        <dbReference type="ChEBI" id="CHEBI:61978"/>
        <dbReference type="ChEBI" id="CHEBI:456216"/>
        <dbReference type="EC" id="2.7.10.1"/>
    </reaction>
</comment>
<reference evidence="6" key="1">
    <citation type="submission" date="2025-08" db="UniProtKB">
        <authorList>
            <consortium name="RefSeq"/>
        </authorList>
    </citation>
    <scope>IDENTIFICATION</scope>
    <source>
        <tissue evidence="6">Testes</tissue>
    </source>
</reference>
<dbReference type="SMART" id="SM00219">
    <property type="entry name" value="TyrKc"/>
    <property type="match status" value="1"/>
</dbReference>
<dbReference type="Gene3D" id="3.30.200.20">
    <property type="entry name" value="Phosphorylase Kinase, domain 1"/>
    <property type="match status" value="1"/>
</dbReference>
<feature type="domain" description="Protein kinase" evidence="4">
    <location>
        <begin position="24"/>
        <end position="302"/>
    </location>
</feature>
<keyword evidence="3" id="KW-0067">ATP-binding</keyword>
<accession>A0ABM0MQ95</accession>
<evidence type="ECO:0000256" key="1">
    <source>
        <dbReference type="ARBA" id="ARBA00004167"/>
    </source>
</evidence>
<keyword evidence="3" id="KW-0547">Nucleotide-binding</keyword>
<dbReference type="PROSITE" id="PS50011">
    <property type="entry name" value="PROTEIN_KINASE_DOM"/>
    <property type="match status" value="1"/>
</dbReference>
<evidence type="ECO:0000313" key="5">
    <source>
        <dbReference type="Proteomes" id="UP000694865"/>
    </source>
</evidence>
<gene>
    <name evidence="6" type="primary">LOC102810144</name>
</gene>
<dbReference type="PRINTS" id="PR00109">
    <property type="entry name" value="TYRKINASE"/>
</dbReference>
<evidence type="ECO:0000259" key="4">
    <source>
        <dbReference type="PROSITE" id="PS50011"/>
    </source>
</evidence>
<dbReference type="PROSITE" id="PS00107">
    <property type="entry name" value="PROTEIN_KINASE_ATP"/>
    <property type="match status" value="1"/>
</dbReference>
<dbReference type="InterPro" id="IPR020635">
    <property type="entry name" value="Tyr_kinase_cat_dom"/>
</dbReference>
<sequence length="315" mass="36512">MDQLDEDLRIRVQDTLIENHLLSLRNNDVIGKGQFGRVVLGELRNTIDGKVEQVAVKSLKSSNDIEDVKKFLEEGIMMKDFNHVNVLSLLGVCIDDNDCVLIVLPFMAHGDLKSYIECPEREVSVRQLITYGLHVARGMEYLASLKFVHRDLAARNCMVDESETVKVSDFGLSRDIYEREYYASEDKKARLPIRWMPLESINNSRFTTKSDVWSYGVLLWELLTRCELPYASIDNWDIPNYLKNGRRLQQPSYAPDELYDIMMKCWHEDPFNRSSFESIVTELQGLLKEGEDAREGDKHYYLYPVKSPHYLQVTA</sequence>
<dbReference type="Proteomes" id="UP000694865">
    <property type="component" value="Unplaced"/>
</dbReference>
<dbReference type="InterPro" id="IPR001245">
    <property type="entry name" value="Ser-Thr/Tyr_kinase_cat_dom"/>
</dbReference>
<feature type="binding site" evidence="3">
    <location>
        <position position="57"/>
    </location>
    <ligand>
        <name>ATP</name>
        <dbReference type="ChEBI" id="CHEBI:30616"/>
    </ligand>
</feature>
<organism evidence="5 6">
    <name type="scientific">Saccoglossus kowalevskii</name>
    <name type="common">Acorn worm</name>
    <dbReference type="NCBI Taxonomy" id="10224"/>
    <lineage>
        <taxon>Eukaryota</taxon>
        <taxon>Metazoa</taxon>
        <taxon>Hemichordata</taxon>
        <taxon>Enteropneusta</taxon>
        <taxon>Harrimaniidae</taxon>
        <taxon>Saccoglossus</taxon>
    </lineage>
</organism>
<dbReference type="InterPro" id="IPR008266">
    <property type="entry name" value="Tyr_kinase_AS"/>
</dbReference>
<dbReference type="InterPro" id="IPR050122">
    <property type="entry name" value="RTK"/>
</dbReference>
<dbReference type="Pfam" id="PF07714">
    <property type="entry name" value="PK_Tyr_Ser-Thr"/>
    <property type="match status" value="1"/>
</dbReference>
<dbReference type="PROSITE" id="PS00109">
    <property type="entry name" value="PROTEIN_KINASE_TYR"/>
    <property type="match status" value="1"/>
</dbReference>
<evidence type="ECO:0000256" key="2">
    <source>
        <dbReference type="ARBA" id="ARBA00051243"/>
    </source>
</evidence>
<dbReference type="GeneID" id="102810144"/>
<keyword evidence="5" id="KW-1185">Reference proteome</keyword>
<comment type="subcellular location">
    <subcellularLocation>
        <location evidence="1">Membrane</location>
        <topology evidence="1">Single-pass membrane protein</topology>
    </subcellularLocation>
</comment>
<evidence type="ECO:0000256" key="3">
    <source>
        <dbReference type="PROSITE-ProRule" id="PRU10141"/>
    </source>
</evidence>
<dbReference type="Gene3D" id="1.10.510.10">
    <property type="entry name" value="Transferase(Phosphotransferase) domain 1"/>
    <property type="match status" value="1"/>
</dbReference>
<name>A0ABM0MQ95_SACKO</name>
<dbReference type="PANTHER" id="PTHR24416">
    <property type="entry name" value="TYROSINE-PROTEIN KINASE RECEPTOR"/>
    <property type="match status" value="1"/>
</dbReference>
<proteinExistence type="predicted"/>
<dbReference type="InterPro" id="IPR017441">
    <property type="entry name" value="Protein_kinase_ATP_BS"/>
</dbReference>
<dbReference type="InterPro" id="IPR011009">
    <property type="entry name" value="Kinase-like_dom_sf"/>
</dbReference>
<protein>
    <submittedName>
        <fullName evidence="6">Hepatocyte growth factor receptor-like</fullName>
    </submittedName>
</protein>
<dbReference type="InterPro" id="IPR000719">
    <property type="entry name" value="Prot_kinase_dom"/>
</dbReference>
<dbReference type="SUPFAM" id="SSF56112">
    <property type="entry name" value="Protein kinase-like (PK-like)"/>
    <property type="match status" value="1"/>
</dbReference>
<dbReference type="PIRSF" id="PIRSF000615">
    <property type="entry name" value="TyrPK_CSF1-R"/>
    <property type="match status" value="1"/>
</dbReference>
<dbReference type="PANTHER" id="PTHR24416:SF564">
    <property type="entry name" value="MACROPHAGE-STIMULATING PROTEIN RECEPTOR"/>
    <property type="match status" value="1"/>
</dbReference>
<evidence type="ECO:0000313" key="6">
    <source>
        <dbReference type="RefSeq" id="XP_006822186.1"/>
    </source>
</evidence>
<dbReference type="RefSeq" id="XP_006822186.1">
    <property type="nucleotide sequence ID" value="XM_006822123.1"/>
</dbReference>